<sequence length="76" mass="9007">METTAEEILDKARELVEEDRCEHYPRKRWRSLDRKKPACQHTRHVENHEGVYTESVTTALTTTKVYWRAIGNYSKG</sequence>
<reference evidence="1 2" key="1">
    <citation type="journal article" date="2024" name="G3 (Bethesda)">
        <title>Genome assembly of Hibiscus sabdariffa L. provides insights into metabolisms of medicinal natural products.</title>
        <authorList>
            <person name="Kim T."/>
        </authorList>
    </citation>
    <scope>NUCLEOTIDE SEQUENCE [LARGE SCALE GENOMIC DNA]</scope>
    <source>
        <strain evidence="1">TK-2024</strain>
        <tissue evidence="1">Old leaves</tissue>
    </source>
</reference>
<evidence type="ECO:0000313" key="1">
    <source>
        <dbReference type="EMBL" id="KAK8568851.1"/>
    </source>
</evidence>
<name>A0ABR2F1L8_9ROSI</name>
<proteinExistence type="predicted"/>
<comment type="caution">
    <text evidence="1">The sequence shown here is derived from an EMBL/GenBank/DDBJ whole genome shotgun (WGS) entry which is preliminary data.</text>
</comment>
<protein>
    <submittedName>
        <fullName evidence="1">Uncharacterized protein</fullName>
    </submittedName>
</protein>
<gene>
    <name evidence="1" type="ORF">V6N12_007388</name>
</gene>
<evidence type="ECO:0000313" key="2">
    <source>
        <dbReference type="Proteomes" id="UP001472677"/>
    </source>
</evidence>
<organism evidence="1 2">
    <name type="scientific">Hibiscus sabdariffa</name>
    <name type="common">roselle</name>
    <dbReference type="NCBI Taxonomy" id="183260"/>
    <lineage>
        <taxon>Eukaryota</taxon>
        <taxon>Viridiplantae</taxon>
        <taxon>Streptophyta</taxon>
        <taxon>Embryophyta</taxon>
        <taxon>Tracheophyta</taxon>
        <taxon>Spermatophyta</taxon>
        <taxon>Magnoliopsida</taxon>
        <taxon>eudicotyledons</taxon>
        <taxon>Gunneridae</taxon>
        <taxon>Pentapetalae</taxon>
        <taxon>rosids</taxon>
        <taxon>malvids</taxon>
        <taxon>Malvales</taxon>
        <taxon>Malvaceae</taxon>
        <taxon>Malvoideae</taxon>
        <taxon>Hibiscus</taxon>
    </lineage>
</organism>
<keyword evidence="2" id="KW-1185">Reference proteome</keyword>
<dbReference type="Proteomes" id="UP001472677">
    <property type="component" value="Unassembled WGS sequence"/>
</dbReference>
<dbReference type="EMBL" id="JBBPBM010000009">
    <property type="protein sequence ID" value="KAK8568851.1"/>
    <property type="molecule type" value="Genomic_DNA"/>
</dbReference>
<accession>A0ABR2F1L8</accession>